<comment type="caution">
    <text evidence="2">The sequence shown here is derived from an EMBL/GenBank/DDBJ whole genome shotgun (WGS) entry which is preliminary data.</text>
</comment>
<dbReference type="EMBL" id="JAGINU010000002">
    <property type="protein sequence ID" value="MBP2371362.1"/>
    <property type="molecule type" value="Genomic_DNA"/>
</dbReference>
<evidence type="ECO:0000313" key="3">
    <source>
        <dbReference type="Proteomes" id="UP001519295"/>
    </source>
</evidence>
<organism evidence="2 3">
    <name type="scientific">Pseudonocardia parietis</name>
    <dbReference type="NCBI Taxonomy" id="570936"/>
    <lineage>
        <taxon>Bacteria</taxon>
        <taxon>Bacillati</taxon>
        <taxon>Actinomycetota</taxon>
        <taxon>Actinomycetes</taxon>
        <taxon>Pseudonocardiales</taxon>
        <taxon>Pseudonocardiaceae</taxon>
        <taxon>Pseudonocardia</taxon>
    </lineage>
</organism>
<evidence type="ECO:0000313" key="2">
    <source>
        <dbReference type="EMBL" id="MBP2371362.1"/>
    </source>
</evidence>
<protein>
    <submittedName>
        <fullName evidence="2">Uncharacterized protein</fullName>
    </submittedName>
</protein>
<proteinExistence type="predicted"/>
<feature type="region of interest" description="Disordered" evidence="1">
    <location>
        <begin position="118"/>
        <end position="142"/>
    </location>
</feature>
<name>A0ABS4W563_9PSEU</name>
<gene>
    <name evidence="2" type="ORF">JOF36_007135</name>
</gene>
<reference evidence="2 3" key="1">
    <citation type="submission" date="2021-03" db="EMBL/GenBank/DDBJ databases">
        <title>Sequencing the genomes of 1000 actinobacteria strains.</title>
        <authorList>
            <person name="Klenk H.-P."/>
        </authorList>
    </citation>
    <scope>NUCLEOTIDE SEQUENCE [LARGE SCALE GENOMIC DNA]</scope>
    <source>
        <strain evidence="2 3">DSM 45256</strain>
    </source>
</reference>
<dbReference type="Proteomes" id="UP001519295">
    <property type="component" value="Unassembled WGS sequence"/>
</dbReference>
<evidence type="ECO:0000256" key="1">
    <source>
        <dbReference type="SAM" id="MobiDB-lite"/>
    </source>
</evidence>
<dbReference type="RefSeq" id="WP_210036531.1">
    <property type="nucleotide sequence ID" value="NZ_JAGINU010000002.1"/>
</dbReference>
<accession>A0ABS4W563</accession>
<keyword evidence="3" id="KW-1185">Reference proteome</keyword>
<sequence length="142" mass="14701">MTAVAEASRDRLVTLVVAHRSRQATYRRALAAEDRAEAAACVAALERIAEAVGQEGEAALAAALGAEGTAGAVLLTLLTCDDDVSQIQVRQALVGYQRDIDAVDSVLAASVADAVRAGEPWTAPEDGRETSSAADLAVEARR</sequence>